<gene>
    <name evidence="1" type="ordered locus">DEHA2D16478g</name>
</gene>
<accession>Q6BRG8</accession>
<dbReference type="AlphaFoldDB" id="Q6BRG8"/>
<dbReference type="KEGG" id="dha:DEHA2D16478g"/>
<dbReference type="VEuPathDB" id="FungiDB:DEHA2D16478g"/>
<dbReference type="GeneID" id="2901788"/>
<dbReference type="InParanoid" id="Q6BRG8"/>
<name>Q6BRG8_DEBHA</name>
<protein>
    <submittedName>
        <fullName evidence="1">DEHA2D16478p</fullName>
    </submittedName>
</protein>
<evidence type="ECO:0000313" key="2">
    <source>
        <dbReference type="Proteomes" id="UP000000599"/>
    </source>
</evidence>
<sequence>MERRSRRGTVDAKKPVIGMRGDPGDYGFMDVKLIQV</sequence>
<keyword evidence="2" id="KW-1185">Reference proteome</keyword>
<dbReference type="HOGENOM" id="CLU_3359661_0_0_1"/>
<evidence type="ECO:0000313" key="1">
    <source>
        <dbReference type="EMBL" id="CAG87373.1"/>
    </source>
</evidence>
<reference evidence="1 2" key="1">
    <citation type="journal article" date="2004" name="Nature">
        <title>Genome evolution in yeasts.</title>
        <authorList>
            <consortium name="Genolevures"/>
            <person name="Dujon B."/>
            <person name="Sherman D."/>
            <person name="Fischer G."/>
            <person name="Durrens P."/>
            <person name="Casaregola S."/>
            <person name="Lafontaine I."/>
            <person name="de Montigny J."/>
            <person name="Marck C."/>
            <person name="Neuveglise C."/>
            <person name="Talla E."/>
            <person name="Goffard N."/>
            <person name="Frangeul L."/>
            <person name="Aigle M."/>
            <person name="Anthouard V."/>
            <person name="Babour A."/>
            <person name="Barbe V."/>
            <person name="Barnay S."/>
            <person name="Blanchin S."/>
            <person name="Beckerich J.M."/>
            <person name="Beyne E."/>
            <person name="Bleykasten C."/>
            <person name="Boisrame A."/>
            <person name="Boyer J."/>
            <person name="Cattolico L."/>
            <person name="Confanioleri F."/>
            <person name="de Daruvar A."/>
            <person name="Despons L."/>
            <person name="Fabre E."/>
            <person name="Fairhead C."/>
            <person name="Ferry-Dumazet H."/>
            <person name="Groppi A."/>
            <person name="Hantraye F."/>
            <person name="Hennequin C."/>
            <person name="Jauniaux N."/>
            <person name="Joyet P."/>
            <person name="Kachouri R."/>
            <person name="Kerrest A."/>
            <person name="Koszul R."/>
            <person name="Lemaire M."/>
            <person name="Lesur I."/>
            <person name="Ma L."/>
            <person name="Muller H."/>
            <person name="Nicaud J.M."/>
            <person name="Nikolski M."/>
            <person name="Oztas S."/>
            <person name="Ozier-Kalogeropoulos O."/>
            <person name="Pellenz S."/>
            <person name="Potier S."/>
            <person name="Richard G.F."/>
            <person name="Straub M.L."/>
            <person name="Suleau A."/>
            <person name="Swennene D."/>
            <person name="Tekaia F."/>
            <person name="Wesolowski-Louvel M."/>
            <person name="Westhof E."/>
            <person name="Wirth B."/>
            <person name="Zeniou-Meyer M."/>
            <person name="Zivanovic I."/>
            <person name="Bolotin-Fukuhara M."/>
            <person name="Thierry A."/>
            <person name="Bouchier C."/>
            <person name="Caudron B."/>
            <person name="Scarpelli C."/>
            <person name="Gaillardin C."/>
            <person name="Weissenbach J."/>
            <person name="Wincker P."/>
            <person name="Souciet J.L."/>
        </authorList>
    </citation>
    <scope>NUCLEOTIDE SEQUENCE [LARGE SCALE GENOMIC DNA]</scope>
    <source>
        <strain evidence="2">ATCC 36239 / CBS 767 / BCRC 21394 / JCM 1990 / NBRC 0083 / IGC 2968</strain>
    </source>
</reference>
<organism evidence="1 2">
    <name type="scientific">Debaryomyces hansenii (strain ATCC 36239 / CBS 767 / BCRC 21394 / JCM 1990 / NBRC 0083 / IGC 2968)</name>
    <name type="common">Yeast</name>
    <name type="synonym">Torulaspora hansenii</name>
    <dbReference type="NCBI Taxonomy" id="284592"/>
    <lineage>
        <taxon>Eukaryota</taxon>
        <taxon>Fungi</taxon>
        <taxon>Dikarya</taxon>
        <taxon>Ascomycota</taxon>
        <taxon>Saccharomycotina</taxon>
        <taxon>Pichiomycetes</taxon>
        <taxon>Debaryomycetaceae</taxon>
        <taxon>Debaryomyces</taxon>
    </lineage>
</organism>
<dbReference type="Proteomes" id="UP000000599">
    <property type="component" value="Chromosome D"/>
</dbReference>
<dbReference type="RefSeq" id="XP_459202.1">
    <property type="nucleotide sequence ID" value="XM_459202.1"/>
</dbReference>
<dbReference type="EMBL" id="CR382136">
    <property type="protein sequence ID" value="CAG87373.1"/>
    <property type="molecule type" value="Genomic_DNA"/>
</dbReference>
<proteinExistence type="predicted"/>